<dbReference type="AlphaFoldDB" id="A0A084IPZ4"/>
<dbReference type="InterPro" id="IPR029069">
    <property type="entry name" value="HotDog_dom_sf"/>
</dbReference>
<dbReference type="SUPFAM" id="SSF54637">
    <property type="entry name" value="Thioesterase/thiol ester dehydrase-isomerase"/>
    <property type="match status" value="1"/>
</dbReference>
<dbReference type="eggNOG" id="COG2050">
    <property type="taxonomic scope" value="Bacteria"/>
</dbReference>
<dbReference type="CDD" id="cd03443">
    <property type="entry name" value="PaaI_thioesterase"/>
    <property type="match status" value="1"/>
</dbReference>
<sequence length="164" mass="17907">MKSACCGADRTLSDAAARRLHDARVGGDYEGLIAAIPFARFLGLRIVDAGPVRHYVMPYRDSHIGNAAKPALHGGTVAGVLELAMQLETLISQTQPRLPDPVDFTIDYWRSAGPADCFVEARVIRVGRAVAQVQAECWQDDRQRPVAFARCDFVMRAAEPVDEG</sequence>
<dbReference type="OrthoDB" id="9813158at2"/>
<dbReference type="Proteomes" id="UP000028302">
    <property type="component" value="Unassembled WGS sequence"/>
</dbReference>
<organism evidence="2 3">
    <name type="scientific">Salinisphaera hydrothermalis (strain C41B8)</name>
    <dbReference type="NCBI Taxonomy" id="1304275"/>
    <lineage>
        <taxon>Bacteria</taxon>
        <taxon>Pseudomonadati</taxon>
        <taxon>Pseudomonadota</taxon>
        <taxon>Gammaproteobacteria</taxon>
        <taxon>Salinisphaerales</taxon>
        <taxon>Salinisphaeraceae</taxon>
        <taxon>Salinisphaera</taxon>
    </lineage>
</organism>
<gene>
    <name evidence="2" type="ORF">C41B8_04146</name>
</gene>
<comment type="caution">
    <text evidence="2">The sequence shown here is derived from an EMBL/GenBank/DDBJ whole genome shotgun (WGS) entry which is preliminary data.</text>
</comment>
<keyword evidence="3" id="KW-1185">Reference proteome</keyword>
<accession>A0A084IPZ4</accession>
<dbReference type="EMBL" id="APNK01000003">
    <property type="protein sequence ID" value="KEZ78778.1"/>
    <property type="molecule type" value="Genomic_DNA"/>
</dbReference>
<name>A0A084IPZ4_SALHC</name>
<feature type="domain" description="Acyl-CoA thioesterase-like N-terminal HotDog" evidence="1">
    <location>
        <begin position="69"/>
        <end position="153"/>
    </location>
</feature>
<evidence type="ECO:0000313" key="2">
    <source>
        <dbReference type="EMBL" id="KEZ78778.1"/>
    </source>
</evidence>
<protein>
    <recommendedName>
        <fullName evidence="1">Acyl-CoA thioesterase-like N-terminal HotDog domain-containing protein</fullName>
    </recommendedName>
</protein>
<dbReference type="Gene3D" id="3.10.129.10">
    <property type="entry name" value="Hotdog Thioesterase"/>
    <property type="match status" value="1"/>
</dbReference>
<evidence type="ECO:0000313" key="3">
    <source>
        <dbReference type="Proteomes" id="UP000028302"/>
    </source>
</evidence>
<evidence type="ECO:0000259" key="1">
    <source>
        <dbReference type="Pfam" id="PF13622"/>
    </source>
</evidence>
<proteinExistence type="predicted"/>
<reference evidence="2 3" key="1">
    <citation type="submission" date="2013-03" db="EMBL/GenBank/DDBJ databases">
        <title>Salinisphaera hydrothermalis C41B8 Genome Sequencing.</title>
        <authorList>
            <person name="Li C."/>
            <person name="Lai Q."/>
            <person name="Shao Z."/>
        </authorList>
    </citation>
    <scope>NUCLEOTIDE SEQUENCE [LARGE SCALE GENOMIC DNA]</scope>
    <source>
        <strain evidence="2 3">C41B8</strain>
    </source>
</reference>
<dbReference type="STRING" id="1304275.C41B8_04146"/>
<dbReference type="Pfam" id="PF13622">
    <property type="entry name" value="4HBT_3"/>
    <property type="match status" value="1"/>
</dbReference>
<dbReference type="RefSeq" id="WP_051883014.1">
    <property type="nucleotide sequence ID" value="NZ_APNK01000003.1"/>
</dbReference>
<dbReference type="InterPro" id="IPR049449">
    <property type="entry name" value="TesB_ACOT8-like_N"/>
</dbReference>